<gene>
    <name evidence="1" type="primary">orf151</name>
</gene>
<sequence length="151" mass="18233">MELNSKIYKILKIKKYLKKNSIFFLSNGINPNSNNWLIKKQKLTKLNYKSYKVYNKSTIKILKNSIFNAIKHSINGLSFFIELINLKILLKKTILNNFESLKFVLLVIKFNNKIYFKNQLENLISLQYKKNKYLLYQFKIVNFKFYCFLNY</sequence>
<reference evidence="1" key="1">
    <citation type="submission" date="2022-04" db="EMBL/GenBank/DDBJ databases">
        <title>A new insight into Amicula, a genus of tiny marine littoral diatoms with the description of two new tropical species and the largest mitogenome known for a stramenopile.</title>
        <authorList>
            <person name="Gastineau R."/>
            <person name="Li C."/>
            <person name="Ashworth M.P."/>
            <person name="Witkowski A."/>
            <person name="Turmel M."/>
            <person name="Gorecka E."/>
            <person name="Frankovich T.A."/>
            <person name="Wachnicka A."/>
            <person name="Lobban C.S."/>
            <person name="Theriot E.C."/>
            <person name="Otis C."/>
            <person name="Dabek P."/>
            <person name="Binczewska A."/>
            <person name="Lemieux C."/>
        </authorList>
    </citation>
    <scope>NUCLEOTIDE SEQUENCE</scope>
    <source>
        <strain evidence="1">GU52X-4 cfCalB7</strain>
    </source>
</reference>
<name>A0A9E9C3J6_9STRA</name>
<dbReference type="EMBL" id="ON390794">
    <property type="protein sequence ID" value="WAK85021.1"/>
    <property type="molecule type" value="Genomic_DNA"/>
</dbReference>
<accession>A0A9E9C3J6</accession>
<proteinExistence type="predicted"/>
<protein>
    <submittedName>
        <fullName evidence="1">Uncharacterized protein</fullName>
    </submittedName>
</protein>
<evidence type="ECO:0000313" key="1">
    <source>
        <dbReference type="EMBL" id="WAK85021.1"/>
    </source>
</evidence>
<geneLocation type="mitochondrion" evidence="1"/>
<organism evidence="1">
    <name type="scientific">Amicula sp. isolate GU52X-4 cfCalB7</name>
    <dbReference type="NCBI Taxonomy" id="3003489"/>
    <lineage>
        <taxon>Eukaryota</taxon>
        <taxon>Sar</taxon>
        <taxon>Stramenopiles</taxon>
        <taxon>Ochrophyta</taxon>
        <taxon>Bacillariophyta</taxon>
        <taxon>Bacillariophyceae</taxon>
        <taxon>Bacillariophycidae</taxon>
        <taxon>Naviculales</taxon>
        <taxon>Naviculaceae</taxon>
        <taxon>Amicula</taxon>
    </lineage>
</organism>
<dbReference type="AlphaFoldDB" id="A0A9E9C3J6"/>
<keyword evidence="1" id="KW-0496">Mitochondrion</keyword>